<evidence type="ECO:0000256" key="1">
    <source>
        <dbReference type="SAM" id="MobiDB-lite"/>
    </source>
</evidence>
<protein>
    <submittedName>
        <fullName evidence="2">Uncharacterized protein</fullName>
    </submittedName>
</protein>
<dbReference type="Proteomes" id="UP000821866">
    <property type="component" value="Chromosome 1"/>
</dbReference>
<feature type="compositionally biased region" description="Polar residues" evidence="1">
    <location>
        <begin position="63"/>
        <end position="72"/>
    </location>
</feature>
<gene>
    <name evidence="2" type="ORF">HPB51_009519</name>
</gene>
<accession>A0A9J6F151</accession>
<sequence length="210" mass="23156">MHRRKDTLNPGSVSTIPYSPKTYLERSARQHVKQSHELLQKITAVAGLSHSAALAALGDAQRPAQTQPAQNDSEGHSDSESAYEAAPTDAAPHRFVDAEMTEDPQEDFGSFFNDDLLAVTVNSVLEFGIPWKGMEALQKLIMHVFARHDIPATKYKFKNSVGAEIKAARFHFYCGNCMTLLAETRGDRAERNALRVTCTVCGQHQSGPKM</sequence>
<dbReference type="AlphaFoldDB" id="A0A9J6F151"/>
<organism evidence="2 3">
    <name type="scientific">Rhipicephalus microplus</name>
    <name type="common">Cattle tick</name>
    <name type="synonym">Boophilus microplus</name>
    <dbReference type="NCBI Taxonomy" id="6941"/>
    <lineage>
        <taxon>Eukaryota</taxon>
        <taxon>Metazoa</taxon>
        <taxon>Ecdysozoa</taxon>
        <taxon>Arthropoda</taxon>
        <taxon>Chelicerata</taxon>
        <taxon>Arachnida</taxon>
        <taxon>Acari</taxon>
        <taxon>Parasitiformes</taxon>
        <taxon>Ixodida</taxon>
        <taxon>Ixodoidea</taxon>
        <taxon>Ixodidae</taxon>
        <taxon>Rhipicephalinae</taxon>
        <taxon>Rhipicephalus</taxon>
        <taxon>Boophilus</taxon>
    </lineage>
</organism>
<comment type="caution">
    <text evidence="2">The sequence shown here is derived from an EMBL/GenBank/DDBJ whole genome shotgun (WGS) entry which is preliminary data.</text>
</comment>
<proteinExistence type="predicted"/>
<feature type="region of interest" description="Disordered" evidence="1">
    <location>
        <begin position="1"/>
        <end position="29"/>
    </location>
</feature>
<dbReference type="VEuPathDB" id="VectorBase:LOC119185900"/>
<reference evidence="2" key="1">
    <citation type="journal article" date="2020" name="Cell">
        <title>Large-Scale Comparative Analyses of Tick Genomes Elucidate Their Genetic Diversity and Vector Capacities.</title>
        <authorList>
            <consortium name="Tick Genome and Microbiome Consortium (TIGMIC)"/>
            <person name="Jia N."/>
            <person name="Wang J."/>
            <person name="Shi W."/>
            <person name="Du L."/>
            <person name="Sun Y."/>
            <person name="Zhan W."/>
            <person name="Jiang J.F."/>
            <person name="Wang Q."/>
            <person name="Zhang B."/>
            <person name="Ji P."/>
            <person name="Bell-Sakyi L."/>
            <person name="Cui X.M."/>
            <person name="Yuan T.T."/>
            <person name="Jiang B.G."/>
            <person name="Yang W.F."/>
            <person name="Lam T.T."/>
            <person name="Chang Q.C."/>
            <person name="Ding S.J."/>
            <person name="Wang X.J."/>
            <person name="Zhu J.G."/>
            <person name="Ruan X.D."/>
            <person name="Zhao L."/>
            <person name="Wei J.T."/>
            <person name="Ye R.Z."/>
            <person name="Que T.C."/>
            <person name="Du C.H."/>
            <person name="Zhou Y.H."/>
            <person name="Cheng J.X."/>
            <person name="Dai P.F."/>
            <person name="Guo W.B."/>
            <person name="Han X.H."/>
            <person name="Huang E.J."/>
            <person name="Li L.F."/>
            <person name="Wei W."/>
            <person name="Gao Y.C."/>
            <person name="Liu J.Z."/>
            <person name="Shao H.Z."/>
            <person name="Wang X."/>
            <person name="Wang C.C."/>
            <person name="Yang T.C."/>
            <person name="Huo Q.B."/>
            <person name="Li W."/>
            <person name="Chen H.Y."/>
            <person name="Chen S.E."/>
            <person name="Zhou L.G."/>
            <person name="Ni X.B."/>
            <person name="Tian J.H."/>
            <person name="Sheng Y."/>
            <person name="Liu T."/>
            <person name="Pan Y.S."/>
            <person name="Xia L.Y."/>
            <person name="Li J."/>
            <person name="Zhao F."/>
            <person name="Cao W.C."/>
        </authorList>
    </citation>
    <scope>NUCLEOTIDE SEQUENCE</scope>
    <source>
        <strain evidence="2">Rmic-2018</strain>
    </source>
</reference>
<name>A0A9J6F151_RHIMP</name>
<evidence type="ECO:0000313" key="2">
    <source>
        <dbReference type="EMBL" id="KAH8040141.1"/>
    </source>
</evidence>
<reference evidence="2" key="2">
    <citation type="submission" date="2021-09" db="EMBL/GenBank/DDBJ databases">
        <authorList>
            <person name="Jia N."/>
            <person name="Wang J."/>
            <person name="Shi W."/>
            <person name="Du L."/>
            <person name="Sun Y."/>
            <person name="Zhan W."/>
            <person name="Jiang J."/>
            <person name="Wang Q."/>
            <person name="Zhang B."/>
            <person name="Ji P."/>
            <person name="Sakyi L.B."/>
            <person name="Cui X."/>
            <person name="Yuan T."/>
            <person name="Jiang B."/>
            <person name="Yang W."/>
            <person name="Lam T.T.-Y."/>
            <person name="Chang Q."/>
            <person name="Ding S."/>
            <person name="Wang X."/>
            <person name="Zhu J."/>
            <person name="Ruan X."/>
            <person name="Zhao L."/>
            <person name="Wei J."/>
            <person name="Que T."/>
            <person name="Du C."/>
            <person name="Cheng J."/>
            <person name="Dai P."/>
            <person name="Han X."/>
            <person name="Huang E."/>
            <person name="Gao Y."/>
            <person name="Liu J."/>
            <person name="Shao H."/>
            <person name="Ye R."/>
            <person name="Li L."/>
            <person name="Wei W."/>
            <person name="Wang X."/>
            <person name="Wang C."/>
            <person name="Huo Q."/>
            <person name="Li W."/>
            <person name="Guo W."/>
            <person name="Chen H."/>
            <person name="Chen S."/>
            <person name="Zhou L."/>
            <person name="Zhou L."/>
            <person name="Ni X."/>
            <person name="Tian J."/>
            <person name="Zhou Y."/>
            <person name="Sheng Y."/>
            <person name="Liu T."/>
            <person name="Pan Y."/>
            <person name="Xia L."/>
            <person name="Li J."/>
            <person name="Zhao F."/>
            <person name="Cao W."/>
        </authorList>
    </citation>
    <scope>NUCLEOTIDE SEQUENCE</scope>
    <source>
        <strain evidence="2">Rmic-2018</strain>
        <tissue evidence="2">Larvae</tissue>
    </source>
</reference>
<keyword evidence="3" id="KW-1185">Reference proteome</keyword>
<feature type="region of interest" description="Disordered" evidence="1">
    <location>
        <begin position="59"/>
        <end position="89"/>
    </location>
</feature>
<dbReference type="EMBL" id="JABSTU010000001">
    <property type="protein sequence ID" value="KAH8040141.1"/>
    <property type="molecule type" value="Genomic_DNA"/>
</dbReference>
<evidence type="ECO:0000313" key="3">
    <source>
        <dbReference type="Proteomes" id="UP000821866"/>
    </source>
</evidence>